<dbReference type="STRING" id="43989.cce_2080"/>
<evidence type="ECO:0000313" key="3">
    <source>
        <dbReference type="Proteomes" id="UP000001203"/>
    </source>
</evidence>
<reference evidence="2 3" key="1">
    <citation type="journal article" date="2008" name="Proc. Natl. Acad. Sci. U.S.A.">
        <title>The genome of Cyanothece 51142, a unicellular diazotrophic cyanobacterium important in the marine nitrogen cycle.</title>
        <authorList>
            <person name="Welsh E.A."/>
            <person name="Liberton M."/>
            <person name="Stoeckel J."/>
            <person name="Loh T."/>
            <person name="Elvitigala T."/>
            <person name="Wang C."/>
            <person name="Wollam A."/>
            <person name="Fulton R.S."/>
            <person name="Clifton S.W."/>
            <person name="Jacobs J.M."/>
            <person name="Aurora R."/>
            <person name="Ghosh B.K."/>
            <person name="Sherman L.A."/>
            <person name="Smith R.D."/>
            <person name="Wilson R.K."/>
            <person name="Pakrasi H.B."/>
        </authorList>
    </citation>
    <scope>NUCLEOTIDE SEQUENCE [LARGE SCALE GENOMIC DNA]</scope>
    <source>
        <strain evidence="3">ATCC 51142 / BH68</strain>
    </source>
</reference>
<evidence type="ECO:0000256" key="1">
    <source>
        <dbReference type="SAM" id="MobiDB-lite"/>
    </source>
</evidence>
<sequence length="86" mass="10456">MIKYKQFQPWRNSVMNTEEKARELMAQQHLNDEQRHQTMVNRAAEVEEIHQQEDVNEKARESLAQERKNEETREESMLERSLEEIN</sequence>
<dbReference type="KEGG" id="cyt:cce_2080"/>
<dbReference type="HOGENOM" id="CLU_191318_0_0_3"/>
<dbReference type="EMBL" id="CP000806">
    <property type="protein sequence ID" value="ACB51430.1"/>
    <property type="molecule type" value="Genomic_DNA"/>
</dbReference>
<protein>
    <submittedName>
        <fullName evidence="2">Uncharacterized protein</fullName>
    </submittedName>
</protein>
<name>B1WNK1_CROS5</name>
<feature type="region of interest" description="Disordered" evidence="1">
    <location>
        <begin position="48"/>
        <end position="86"/>
    </location>
</feature>
<proteinExistence type="predicted"/>
<organism evidence="2 3">
    <name type="scientific">Crocosphaera subtropica (strain ATCC 51142 / BH68)</name>
    <name type="common">Cyanothece sp. (strain ATCC 51142)</name>
    <dbReference type="NCBI Taxonomy" id="43989"/>
    <lineage>
        <taxon>Bacteria</taxon>
        <taxon>Bacillati</taxon>
        <taxon>Cyanobacteriota</taxon>
        <taxon>Cyanophyceae</taxon>
        <taxon>Oscillatoriophycideae</taxon>
        <taxon>Chroococcales</taxon>
        <taxon>Aphanothecaceae</taxon>
        <taxon>Crocosphaera</taxon>
        <taxon>Crocosphaera subtropica</taxon>
    </lineage>
</organism>
<dbReference type="AlphaFoldDB" id="B1WNK1"/>
<keyword evidence="3" id="KW-1185">Reference proteome</keyword>
<dbReference type="Proteomes" id="UP000001203">
    <property type="component" value="Chromosome circular"/>
</dbReference>
<dbReference type="eggNOG" id="ENOG5032H9U">
    <property type="taxonomic scope" value="Bacteria"/>
</dbReference>
<accession>B1WNK1</accession>
<gene>
    <name evidence="2" type="ordered locus">cce_2080</name>
</gene>
<evidence type="ECO:0000313" key="2">
    <source>
        <dbReference type="EMBL" id="ACB51430.1"/>
    </source>
</evidence>